<gene>
    <name evidence="1" type="ORF">ACCO45_008397</name>
</gene>
<evidence type="ECO:0000313" key="2">
    <source>
        <dbReference type="Proteomes" id="UP001638806"/>
    </source>
</evidence>
<name>A0ACC4DPK9_PURLI</name>
<proteinExistence type="predicted"/>
<organism evidence="1 2">
    <name type="scientific">Purpureocillium lilacinum</name>
    <name type="common">Paecilomyces lilacinus</name>
    <dbReference type="NCBI Taxonomy" id="33203"/>
    <lineage>
        <taxon>Eukaryota</taxon>
        <taxon>Fungi</taxon>
        <taxon>Dikarya</taxon>
        <taxon>Ascomycota</taxon>
        <taxon>Pezizomycotina</taxon>
        <taxon>Sordariomycetes</taxon>
        <taxon>Hypocreomycetidae</taxon>
        <taxon>Hypocreales</taxon>
        <taxon>Ophiocordycipitaceae</taxon>
        <taxon>Purpureocillium</taxon>
    </lineage>
</organism>
<accession>A0ACC4DPK9</accession>
<dbReference type="Proteomes" id="UP001638806">
    <property type="component" value="Unassembled WGS sequence"/>
</dbReference>
<dbReference type="EMBL" id="JBGNUJ010000007">
    <property type="protein sequence ID" value="KAL3957819.1"/>
    <property type="molecule type" value="Genomic_DNA"/>
</dbReference>
<comment type="caution">
    <text evidence="1">The sequence shown here is derived from an EMBL/GenBank/DDBJ whole genome shotgun (WGS) entry which is preliminary data.</text>
</comment>
<protein>
    <submittedName>
        <fullName evidence="1">Uncharacterized protein</fullName>
    </submittedName>
</protein>
<sequence>MVQAAFNASTRSPSAAPASMASWVSRPASSSSRTTSPSFPFPNRSRASSHDPPPSACAPAWAATFPSSTWTAMAAAPRQLFEESTNPPQTRKKKDSYRCGSFLGVVLRDLVLCSSRSRPIVARL</sequence>
<reference evidence="1" key="1">
    <citation type="submission" date="2024-12" db="EMBL/GenBank/DDBJ databases">
        <title>Comparative genomics and development of molecular markers within Purpureocillium lilacinum and among Purpureocillium species.</title>
        <authorList>
            <person name="Yeh Z.-Y."/>
            <person name="Ni N.-T."/>
            <person name="Lo P.-H."/>
            <person name="Mushyakhwo K."/>
            <person name="Lin C.-F."/>
            <person name="Nai Y.-S."/>
        </authorList>
    </citation>
    <scope>NUCLEOTIDE SEQUENCE</scope>
    <source>
        <strain evidence="1">NCHU-NPUST-175</strain>
    </source>
</reference>
<evidence type="ECO:0000313" key="1">
    <source>
        <dbReference type="EMBL" id="KAL3957819.1"/>
    </source>
</evidence>
<keyword evidence="2" id="KW-1185">Reference proteome</keyword>